<evidence type="ECO:0000256" key="2">
    <source>
        <dbReference type="ARBA" id="ARBA00022679"/>
    </source>
</evidence>
<dbReference type="OrthoDB" id="445712at2759"/>
<dbReference type="InterPro" id="IPR002646">
    <property type="entry name" value="PolA_pol_head_dom"/>
</dbReference>
<evidence type="ECO:0000256" key="3">
    <source>
        <dbReference type="ARBA" id="ARBA00022884"/>
    </source>
</evidence>
<dbReference type="GeneID" id="18257436"/>
<dbReference type="PANTHER" id="PTHR13734">
    <property type="entry name" value="TRNA-NUCLEOTIDYLTRANSFERASE"/>
    <property type="match status" value="1"/>
</dbReference>
<evidence type="ECO:0000313" key="7">
    <source>
        <dbReference type="EMBL" id="EGS21538.1"/>
    </source>
</evidence>
<feature type="region of interest" description="Disordered" evidence="5">
    <location>
        <begin position="1"/>
        <end position="20"/>
    </location>
</feature>
<dbReference type="InterPro" id="IPR043519">
    <property type="entry name" value="NT_sf"/>
</dbReference>
<dbReference type="GO" id="GO:0005739">
    <property type="term" value="C:mitochondrion"/>
    <property type="evidence" value="ECO:0007669"/>
    <property type="project" value="UniProtKB-ARBA"/>
</dbReference>
<dbReference type="Gene3D" id="3.30.460.10">
    <property type="entry name" value="Beta Polymerase, domain 2"/>
    <property type="match status" value="1"/>
</dbReference>
<dbReference type="OMA" id="WQKFLDH"/>
<evidence type="ECO:0000256" key="4">
    <source>
        <dbReference type="RuleBase" id="RU003953"/>
    </source>
</evidence>
<dbReference type="eggNOG" id="KOG2159">
    <property type="taxonomic scope" value="Eukaryota"/>
</dbReference>
<feature type="compositionally biased region" description="Low complexity" evidence="5">
    <location>
        <begin position="1"/>
        <end position="14"/>
    </location>
</feature>
<keyword evidence="3 4" id="KW-0694">RNA-binding</keyword>
<dbReference type="GO" id="GO:0001680">
    <property type="term" value="P:tRNA 3'-terminal CCA addition"/>
    <property type="evidence" value="ECO:0007669"/>
    <property type="project" value="UniProtKB-ARBA"/>
</dbReference>
<dbReference type="STRING" id="759272.G0S630"/>
<proteinExistence type="inferred from homology"/>
<dbReference type="PANTHER" id="PTHR13734:SF5">
    <property type="entry name" value="CCA TRNA NUCLEOTIDYLTRANSFERASE, MITOCHONDRIAL"/>
    <property type="match status" value="1"/>
</dbReference>
<dbReference type="Gene3D" id="1.10.3090.10">
    <property type="entry name" value="cca-adding enzyme, domain 2"/>
    <property type="match status" value="1"/>
</dbReference>
<dbReference type="Proteomes" id="UP000008066">
    <property type="component" value="Unassembled WGS sequence"/>
</dbReference>
<sequence length="552" mass="61451">MPSAAPASHASPSQLPSPPTITLNAREEQLKNLLLEAAKYMDNRDLNQAGDGHSTQPRRDPLVLRWAGGWVRDKLLGITSHDIDTAINSMTGEAFVDGLRDYCDDPANKAKHGLHDDDIGRLHTVPRNPDKSKHLATSTIKLCGLDVDFVNLRKETYADDSRNPEVEFGTAEEDALRRDATINALFYNLNTGKIEDFTGGVADLQAGLIRTPMEPLQTFLDDPLRVLRLVRFASRFGFRIDEAAESVMGDERVLENLKIKISRERIGVELEKMMKDANAVAALRFIDRLGLYHAVFTDPNRSNMPRPELHAWQAAYNCLDFLERNNTPGSIYALLVTSEEARYIAWTLATLTPFEQLPDDPPLRSGRPAPPLLTQAAREGFKAPNKLCSIITAAHTHRLAILKLKDLVKTQGNGVRERDRFGMAIREWDTRGGGGNWRLQVLYALLVDVAERVGGQAVVCGERPESQEMEDVLREWQAFLDHLIDLDVMDAPSIKRLVDGNMLTKALGVRPGRWMGAALDVALAWQLRNPGVTNPSGAIEEVIKKRDELGIN</sequence>
<feature type="domain" description="Poly A polymerase head" evidence="6">
    <location>
        <begin position="65"/>
        <end position="210"/>
    </location>
</feature>
<dbReference type="HOGENOM" id="CLU_019592_2_0_1"/>
<protein>
    <submittedName>
        <fullName evidence="7">tRNA nucleotidyltransferase-like protein</fullName>
    </submittedName>
</protein>
<reference evidence="7 8" key="1">
    <citation type="journal article" date="2011" name="Cell">
        <title>Insight into structure and assembly of the nuclear pore complex by utilizing the genome of a eukaryotic thermophile.</title>
        <authorList>
            <person name="Amlacher S."/>
            <person name="Sarges P."/>
            <person name="Flemming D."/>
            <person name="van Noort V."/>
            <person name="Kunze R."/>
            <person name="Devos D.P."/>
            <person name="Arumugam M."/>
            <person name="Bork P."/>
            <person name="Hurt E."/>
        </authorList>
    </citation>
    <scope>NUCLEOTIDE SEQUENCE [LARGE SCALE GENOMIC DNA]</scope>
    <source>
        <strain evidence="8">DSM 1495 / CBS 144.50 / IMI 039719</strain>
    </source>
</reference>
<accession>G0S630</accession>
<name>G0S630_CHATD</name>
<dbReference type="SUPFAM" id="SSF81891">
    <property type="entry name" value="Poly A polymerase C-terminal region-like"/>
    <property type="match status" value="1"/>
</dbReference>
<dbReference type="SUPFAM" id="SSF81301">
    <property type="entry name" value="Nucleotidyltransferase"/>
    <property type="match status" value="1"/>
</dbReference>
<evidence type="ECO:0000313" key="8">
    <source>
        <dbReference type="Proteomes" id="UP000008066"/>
    </source>
</evidence>
<dbReference type="GO" id="GO:0052927">
    <property type="term" value="F:CC tRNA cytidylyltransferase activity"/>
    <property type="evidence" value="ECO:0007669"/>
    <property type="project" value="TreeGrafter"/>
</dbReference>
<dbReference type="RefSeq" id="XP_006693834.1">
    <property type="nucleotide sequence ID" value="XM_006693771.1"/>
</dbReference>
<dbReference type="Pfam" id="PF01743">
    <property type="entry name" value="PolyA_pol"/>
    <property type="match status" value="1"/>
</dbReference>
<dbReference type="KEGG" id="cthr:CTHT_0033980"/>
<evidence type="ECO:0000259" key="6">
    <source>
        <dbReference type="Pfam" id="PF01743"/>
    </source>
</evidence>
<keyword evidence="8" id="KW-1185">Reference proteome</keyword>
<organism evidence="8">
    <name type="scientific">Chaetomium thermophilum (strain DSM 1495 / CBS 144.50 / IMI 039719)</name>
    <name type="common">Thermochaetoides thermophila</name>
    <dbReference type="NCBI Taxonomy" id="759272"/>
    <lineage>
        <taxon>Eukaryota</taxon>
        <taxon>Fungi</taxon>
        <taxon>Dikarya</taxon>
        <taxon>Ascomycota</taxon>
        <taxon>Pezizomycotina</taxon>
        <taxon>Sordariomycetes</taxon>
        <taxon>Sordariomycetidae</taxon>
        <taxon>Sordariales</taxon>
        <taxon>Chaetomiaceae</taxon>
        <taxon>Thermochaetoides</taxon>
    </lineage>
</organism>
<evidence type="ECO:0000256" key="1">
    <source>
        <dbReference type="ARBA" id="ARBA00007265"/>
    </source>
</evidence>
<dbReference type="EMBL" id="GL988041">
    <property type="protein sequence ID" value="EGS21538.1"/>
    <property type="molecule type" value="Genomic_DNA"/>
</dbReference>
<gene>
    <name evidence="7" type="ORF">CTHT_0033980</name>
</gene>
<dbReference type="AlphaFoldDB" id="G0S630"/>
<comment type="similarity">
    <text evidence="1 4">Belongs to the tRNA nucleotidyltransferase/poly(A) polymerase family.</text>
</comment>
<dbReference type="GO" id="GO:0003723">
    <property type="term" value="F:RNA binding"/>
    <property type="evidence" value="ECO:0007669"/>
    <property type="project" value="UniProtKB-KW"/>
</dbReference>
<dbReference type="GO" id="GO:0052929">
    <property type="term" value="F:ATP:3'-cytidine-cytidine-tRNA adenylyltransferase activity"/>
    <property type="evidence" value="ECO:0007669"/>
    <property type="project" value="TreeGrafter"/>
</dbReference>
<dbReference type="CDD" id="cd05398">
    <property type="entry name" value="NT_ClassII-CCAase"/>
    <property type="match status" value="1"/>
</dbReference>
<dbReference type="FunFam" id="3.30.460.10:FF:000019">
    <property type="entry name" value="tRNA nucleotidyltransferase cca2"/>
    <property type="match status" value="1"/>
</dbReference>
<keyword evidence="2 4" id="KW-0808">Transferase</keyword>
<evidence type="ECO:0000256" key="5">
    <source>
        <dbReference type="SAM" id="MobiDB-lite"/>
    </source>
</evidence>